<keyword evidence="2" id="KW-1185">Reference proteome</keyword>
<protein>
    <submittedName>
        <fullName evidence="1">DUF3168 domain-containing protein</fullName>
    </submittedName>
</protein>
<dbReference type="RefSeq" id="WP_167012530.1">
    <property type="nucleotide sequence ID" value="NZ_VWXF01000001.1"/>
</dbReference>
<dbReference type="Proteomes" id="UP001515683">
    <property type="component" value="Unassembled WGS sequence"/>
</dbReference>
<accession>A0ABX0R597</accession>
<comment type="caution">
    <text evidence="1">The sequence shown here is derived from an EMBL/GenBank/DDBJ whole genome shotgun (WGS) entry which is preliminary data.</text>
</comment>
<organism evidence="1 2">
    <name type="scientific">Candidatus Pantoea multigeneris</name>
    <dbReference type="NCBI Taxonomy" id="2608357"/>
    <lineage>
        <taxon>Bacteria</taxon>
        <taxon>Pseudomonadati</taxon>
        <taxon>Pseudomonadota</taxon>
        <taxon>Gammaproteobacteria</taxon>
        <taxon>Enterobacterales</taxon>
        <taxon>Erwiniaceae</taxon>
        <taxon>Pantoea</taxon>
    </lineage>
</organism>
<reference evidence="1 2" key="1">
    <citation type="journal article" date="2019" name="bioRxiv">
        <title>Bacteria contribute to plant secondary compound degradation in a generalist herbivore system.</title>
        <authorList>
            <person name="Francoeur C.B."/>
            <person name="Khadempour L."/>
            <person name="Moreira-Soto R.D."/>
            <person name="Gotting K."/>
            <person name="Book A.J."/>
            <person name="Pinto-Tomas A.A."/>
            <person name="Keefover-Ring K."/>
            <person name="Currie C.R."/>
        </authorList>
    </citation>
    <scope>NUCLEOTIDE SEQUENCE [LARGE SCALE GENOMIC DNA]</scope>
    <source>
        <strain evidence="1">Acro-835</strain>
    </source>
</reference>
<dbReference type="EMBL" id="VWXF01000001">
    <property type="protein sequence ID" value="NIF20580.1"/>
    <property type="molecule type" value="Genomic_DNA"/>
</dbReference>
<sequence>MTEADVYSLIGGLADGQVYPYIAPLNAAGQPDIRAPWVIFTVVSESEADTLGCRAESTGVLQVDVYSLTIDEAREIRLKAIDMLEPLGFSQLSKTQGWESDTGLYRATFEVQAIQ</sequence>
<name>A0ABX0R597_9GAMM</name>
<evidence type="ECO:0000313" key="1">
    <source>
        <dbReference type="EMBL" id="NIF20580.1"/>
    </source>
</evidence>
<dbReference type="Pfam" id="PF11367">
    <property type="entry name" value="Tail_completion_gp17"/>
    <property type="match status" value="1"/>
</dbReference>
<evidence type="ECO:0000313" key="2">
    <source>
        <dbReference type="Proteomes" id="UP001515683"/>
    </source>
</evidence>
<gene>
    <name evidence="1" type="ORF">F3J40_02965</name>
</gene>
<dbReference type="InterPro" id="IPR021508">
    <property type="entry name" value="Gp17-like"/>
</dbReference>
<proteinExistence type="predicted"/>